<reference evidence="1" key="1">
    <citation type="journal article" date="2015" name="Nature">
        <title>Complex archaea that bridge the gap between prokaryotes and eukaryotes.</title>
        <authorList>
            <person name="Spang A."/>
            <person name="Saw J.H."/>
            <person name="Jorgensen S.L."/>
            <person name="Zaremba-Niedzwiedzka K."/>
            <person name="Martijn J."/>
            <person name="Lind A.E."/>
            <person name="van Eijk R."/>
            <person name="Schleper C."/>
            <person name="Guy L."/>
            <person name="Ettema T.J."/>
        </authorList>
    </citation>
    <scope>NUCLEOTIDE SEQUENCE</scope>
</reference>
<accession>A0A0F9LDV7</accession>
<proteinExistence type="predicted"/>
<dbReference type="InterPro" id="IPR053734">
    <property type="entry name" value="Phage_Head-Tail_Connect_sf"/>
</dbReference>
<gene>
    <name evidence="1" type="ORF">LCGC14_1593220</name>
</gene>
<organism evidence="1">
    <name type="scientific">marine sediment metagenome</name>
    <dbReference type="NCBI Taxonomy" id="412755"/>
    <lineage>
        <taxon>unclassified sequences</taxon>
        <taxon>metagenomes</taxon>
        <taxon>ecological metagenomes</taxon>
    </lineage>
</organism>
<dbReference type="GO" id="GO:0019068">
    <property type="term" value="P:virion assembly"/>
    <property type="evidence" value="ECO:0007669"/>
    <property type="project" value="InterPro"/>
</dbReference>
<dbReference type="AlphaFoldDB" id="A0A0F9LDV7"/>
<protein>
    <submittedName>
        <fullName evidence="1">Uncharacterized protein</fullName>
    </submittedName>
</protein>
<sequence length="103" mass="11183">MPPLESDADRASFFDDAEVGEIRGVEINGQFDERTEFVEGVGPVPLQTTNPVFFCRTIDLPADVAEDEPISIERQDGSVFSGTVVTNEPDGFGMTTLTLQSDV</sequence>
<dbReference type="InterPro" id="IPR008018">
    <property type="entry name" value="Phage_tail_attach_FII"/>
</dbReference>
<dbReference type="Gene3D" id="2.40.10.180">
    <property type="entry name" value="Phage tail proteins"/>
    <property type="match status" value="1"/>
</dbReference>
<name>A0A0F9LDV7_9ZZZZ</name>
<comment type="caution">
    <text evidence="1">The sequence shown here is derived from an EMBL/GenBank/DDBJ whole genome shotgun (WGS) entry which is preliminary data.</text>
</comment>
<dbReference type="Pfam" id="PF05354">
    <property type="entry name" value="Phage_attach"/>
    <property type="match status" value="1"/>
</dbReference>
<dbReference type="EMBL" id="LAZR01012680">
    <property type="protein sequence ID" value="KKM25615.1"/>
    <property type="molecule type" value="Genomic_DNA"/>
</dbReference>
<evidence type="ECO:0000313" key="1">
    <source>
        <dbReference type="EMBL" id="KKM25615.1"/>
    </source>
</evidence>